<proteinExistence type="predicted"/>
<evidence type="ECO:0000313" key="2">
    <source>
        <dbReference type="Proteomes" id="UP000827872"/>
    </source>
</evidence>
<evidence type="ECO:0000313" key="1">
    <source>
        <dbReference type="EMBL" id="KAH8003543.1"/>
    </source>
</evidence>
<gene>
    <name evidence="1" type="ORF">K3G42_019804</name>
</gene>
<organism evidence="1 2">
    <name type="scientific">Sphaerodactylus townsendi</name>
    <dbReference type="NCBI Taxonomy" id="933632"/>
    <lineage>
        <taxon>Eukaryota</taxon>
        <taxon>Metazoa</taxon>
        <taxon>Chordata</taxon>
        <taxon>Craniata</taxon>
        <taxon>Vertebrata</taxon>
        <taxon>Euteleostomi</taxon>
        <taxon>Lepidosauria</taxon>
        <taxon>Squamata</taxon>
        <taxon>Bifurcata</taxon>
        <taxon>Gekkota</taxon>
        <taxon>Sphaerodactylidae</taxon>
        <taxon>Sphaerodactylus</taxon>
    </lineage>
</organism>
<sequence length="85" mass="9597">MYRRRRKSRYAELDFEVSTHTRKRHLDICSCGLLESEIAACREREGVSDGGQQGHKKLFEPLSSGGSDKTNTSELRTGSLYTSQS</sequence>
<name>A0ACB8FER1_9SAUR</name>
<dbReference type="Proteomes" id="UP000827872">
    <property type="component" value="Linkage Group LG09"/>
</dbReference>
<dbReference type="EMBL" id="CM037622">
    <property type="protein sequence ID" value="KAH8003543.1"/>
    <property type="molecule type" value="Genomic_DNA"/>
</dbReference>
<reference evidence="1" key="1">
    <citation type="submission" date="2021-08" db="EMBL/GenBank/DDBJ databases">
        <title>The first chromosome-level gecko genome reveals the dynamic sex chromosomes of Neotropical dwarf geckos (Sphaerodactylidae: Sphaerodactylus).</title>
        <authorList>
            <person name="Pinto B.J."/>
            <person name="Keating S.E."/>
            <person name="Gamble T."/>
        </authorList>
    </citation>
    <scope>NUCLEOTIDE SEQUENCE</scope>
    <source>
        <strain evidence="1">TG3544</strain>
    </source>
</reference>
<protein>
    <submittedName>
        <fullName evidence="1">Uncharacterized protein</fullName>
    </submittedName>
</protein>
<keyword evidence="2" id="KW-1185">Reference proteome</keyword>
<comment type="caution">
    <text evidence="1">The sequence shown here is derived from an EMBL/GenBank/DDBJ whole genome shotgun (WGS) entry which is preliminary data.</text>
</comment>
<accession>A0ACB8FER1</accession>